<dbReference type="Proteomes" id="UP001379533">
    <property type="component" value="Chromosome"/>
</dbReference>
<sequence>MGERRRTYAQTLEEFRAWLVTEADQSRDAGFDDVAEHFMQLCEEIPAYILDASQDNVDPTGYEDAAEALARWLKLEAGVAHAETVTHTAQDSDRAHRLQWVLNAVEARQFRPTE</sequence>
<proteinExistence type="predicted"/>
<gene>
    <name evidence="1" type="ORF">LZC95_08300</name>
</gene>
<name>A0ABZ2KE11_9BACT</name>
<evidence type="ECO:0000313" key="1">
    <source>
        <dbReference type="EMBL" id="WXA96836.1"/>
    </source>
</evidence>
<evidence type="ECO:0000313" key="2">
    <source>
        <dbReference type="Proteomes" id="UP001379533"/>
    </source>
</evidence>
<accession>A0ABZ2KE11</accession>
<keyword evidence="2" id="KW-1185">Reference proteome</keyword>
<dbReference type="RefSeq" id="WP_394847452.1">
    <property type="nucleotide sequence ID" value="NZ_CP089982.1"/>
</dbReference>
<reference evidence="1 2" key="1">
    <citation type="submission" date="2021-12" db="EMBL/GenBank/DDBJ databases">
        <title>Discovery of the Pendulisporaceae a myxobacterial family with distinct sporulation behavior and unique specialized metabolism.</title>
        <authorList>
            <person name="Garcia R."/>
            <person name="Popoff A."/>
            <person name="Bader C.D."/>
            <person name="Loehr J."/>
            <person name="Walesch S."/>
            <person name="Walt C."/>
            <person name="Boldt J."/>
            <person name="Bunk B."/>
            <person name="Haeckl F.J.F.P.J."/>
            <person name="Gunesch A.P."/>
            <person name="Birkelbach J."/>
            <person name="Nuebel U."/>
            <person name="Pietschmann T."/>
            <person name="Bach T."/>
            <person name="Mueller R."/>
        </authorList>
    </citation>
    <scope>NUCLEOTIDE SEQUENCE [LARGE SCALE GENOMIC DNA]</scope>
    <source>
        <strain evidence="1 2">MSr12523</strain>
    </source>
</reference>
<protein>
    <submittedName>
        <fullName evidence="1">Uncharacterized protein</fullName>
    </submittedName>
</protein>
<dbReference type="EMBL" id="CP089982">
    <property type="protein sequence ID" value="WXA96836.1"/>
    <property type="molecule type" value="Genomic_DNA"/>
</dbReference>
<organism evidence="1 2">
    <name type="scientific">Pendulispora brunnea</name>
    <dbReference type="NCBI Taxonomy" id="2905690"/>
    <lineage>
        <taxon>Bacteria</taxon>
        <taxon>Pseudomonadati</taxon>
        <taxon>Myxococcota</taxon>
        <taxon>Myxococcia</taxon>
        <taxon>Myxococcales</taxon>
        <taxon>Sorangiineae</taxon>
        <taxon>Pendulisporaceae</taxon>
        <taxon>Pendulispora</taxon>
    </lineage>
</organism>